<feature type="transmembrane region" description="Helical" evidence="8">
    <location>
        <begin position="764"/>
        <end position="783"/>
    </location>
</feature>
<dbReference type="Pfam" id="PF02656">
    <property type="entry name" value="DUF202"/>
    <property type="match status" value="1"/>
</dbReference>
<reference evidence="10 11" key="1">
    <citation type="submission" date="2012-10" db="EMBL/GenBank/DDBJ databases">
        <title>Genome sequencing and analysis of entomopathogenic fungi Beauveria bassiana D1-5.</title>
        <authorList>
            <person name="Li Q."/>
            <person name="Wang L."/>
            <person name="Zhang Z."/>
            <person name="Wang Q."/>
            <person name="Ren J."/>
            <person name="Wang M."/>
            <person name="Xu W."/>
            <person name="Wang J."/>
            <person name="Lu Y."/>
            <person name="Du Q."/>
            <person name="Sun Z."/>
        </authorList>
    </citation>
    <scope>NUCLEOTIDE SEQUENCE [LARGE SCALE GENOMIC DNA]</scope>
    <source>
        <strain evidence="10 11">D1-5</strain>
    </source>
</reference>
<dbReference type="GO" id="GO:0005739">
    <property type="term" value="C:mitochondrion"/>
    <property type="evidence" value="ECO:0007669"/>
    <property type="project" value="TreeGrafter"/>
</dbReference>
<dbReference type="InterPro" id="IPR027417">
    <property type="entry name" value="P-loop_NTPase"/>
</dbReference>
<comment type="caution">
    <text evidence="10">The sequence shown here is derived from an EMBL/GenBank/DDBJ whole genome shotgun (WGS) entry which is preliminary data.</text>
</comment>
<dbReference type="Proteomes" id="UP000030106">
    <property type="component" value="Unassembled WGS sequence"/>
</dbReference>
<keyword evidence="2 8" id="KW-0812">Transmembrane</keyword>
<dbReference type="EMBL" id="ANFO01000589">
    <property type="protein sequence ID" value="KGQ08308.1"/>
    <property type="molecule type" value="Genomic_DNA"/>
</dbReference>
<dbReference type="STRING" id="1245745.A0A0A2VL27"/>
<protein>
    <submittedName>
        <fullName evidence="10">Putative ABC transporter ATP-binding protein</fullName>
    </submittedName>
</protein>
<feature type="domain" description="ABC transporter" evidence="9">
    <location>
        <begin position="86"/>
        <end position="300"/>
    </location>
</feature>
<feature type="transmembrane region" description="Helical" evidence="8">
    <location>
        <begin position="871"/>
        <end position="889"/>
    </location>
</feature>
<accession>A0A0A2VL27</accession>
<feature type="region of interest" description="Disordered" evidence="7">
    <location>
        <begin position="505"/>
        <end position="526"/>
    </location>
</feature>
<dbReference type="SMART" id="SM00382">
    <property type="entry name" value="AAA"/>
    <property type="match status" value="2"/>
</dbReference>
<dbReference type="Pfam" id="PF00005">
    <property type="entry name" value="ABC_tran"/>
    <property type="match status" value="2"/>
</dbReference>
<dbReference type="OrthoDB" id="10255969at2759"/>
<name>A0A0A2VL27_BEABA</name>
<evidence type="ECO:0000256" key="1">
    <source>
        <dbReference type="ARBA" id="ARBA00004127"/>
    </source>
</evidence>
<proteinExistence type="predicted"/>
<dbReference type="HOGENOM" id="CLU_321827_0_0_1"/>
<keyword evidence="3" id="KW-0547">Nucleotide-binding</keyword>
<dbReference type="InterPro" id="IPR050334">
    <property type="entry name" value="Molybdenum_import_ModC"/>
</dbReference>
<evidence type="ECO:0000313" key="10">
    <source>
        <dbReference type="EMBL" id="KGQ08308.1"/>
    </source>
</evidence>
<evidence type="ECO:0000256" key="3">
    <source>
        <dbReference type="ARBA" id="ARBA00022741"/>
    </source>
</evidence>
<keyword evidence="4 10" id="KW-0067">ATP-binding</keyword>
<keyword evidence="6 8" id="KW-0472">Membrane</keyword>
<dbReference type="PROSITE" id="PS50893">
    <property type="entry name" value="ABC_TRANSPORTER_2"/>
    <property type="match status" value="1"/>
</dbReference>
<evidence type="ECO:0000256" key="6">
    <source>
        <dbReference type="ARBA" id="ARBA00023136"/>
    </source>
</evidence>
<evidence type="ECO:0000313" key="11">
    <source>
        <dbReference type="Proteomes" id="UP000030106"/>
    </source>
</evidence>
<dbReference type="GO" id="GO:0016887">
    <property type="term" value="F:ATP hydrolysis activity"/>
    <property type="evidence" value="ECO:0007669"/>
    <property type="project" value="InterPro"/>
</dbReference>
<feature type="compositionally biased region" description="Low complexity" evidence="7">
    <location>
        <begin position="507"/>
        <end position="522"/>
    </location>
</feature>
<dbReference type="Gene3D" id="3.40.50.300">
    <property type="entry name" value="P-loop containing nucleotide triphosphate hydrolases"/>
    <property type="match status" value="2"/>
</dbReference>
<dbReference type="InterPro" id="IPR003593">
    <property type="entry name" value="AAA+_ATPase"/>
</dbReference>
<feature type="region of interest" description="Disordered" evidence="7">
    <location>
        <begin position="322"/>
        <end position="345"/>
    </location>
</feature>
<feature type="transmembrane region" description="Helical" evidence="8">
    <location>
        <begin position="804"/>
        <end position="822"/>
    </location>
</feature>
<gene>
    <name evidence="10" type="ORF">BBAD15_g6381</name>
</gene>
<dbReference type="GO" id="GO:0012505">
    <property type="term" value="C:endomembrane system"/>
    <property type="evidence" value="ECO:0007669"/>
    <property type="project" value="UniProtKB-SubCell"/>
</dbReference>
<dbReference type="CDD" id="cd00267">
    <property type="entry name" value="ABC_ATPase"/>
    <property type="match status" value="1"/>
</dbReference>
<organism evidence="10 11">
    <name type="scientific">Beauveria bassiana D1-5</name>
    <dbReference type="NCBI Taxonomy" id="1245745"/>
    <lineage>
        <taxon>Eukaryota</taxon>
        <taxon>Fungi</taxon>
        <taxon>Dikarya</taxon>
        <taxon>Ascomycota</taxon>
        <taxon>Pezizomycotina</taxon>
        <taxon>Sordariomycetes</taxon>
        <taxon>Hypocreomycetidae</taxon>
        <taxon>Hypocreales</taxon>
        <taxon>Cordycipitaceae</taxon>
        <taxon>Beauveria</taxon>
    </lineage>
</organism>
<keyword evidence="5 8" id="KW-1133">Transmembrane helix</keyword>
<dbReference type="AlphaFoldDB" id="A0A0A2VL27"/>
<evidence type="ECO:0000256" key="7">
    <source>
        <dbReference type="SAM" id="MobiDB-lite"/>
    </source>
</evidence>
<dbReference type="PANTHER" id="PTHR43514:SF4">
    <property type="entry name" value="ABC TRANSPORTER I FAMILY MEMBER 10"/>
    <property type="match status" value="1"/>
</dbReference>
<evidence type="ECO:0000256" key="4">
    <source>
        <dbReference type="ARBA" id="ARBA00022840"/>
    </source>
</evidence>
<dbReference type="GO" id="GO:0005524">
    <property type="term" value="F:ATP binding"/>
    <property type="evidence" value="ECO:0007669"/>
    <property type="project" value="UniProtKB-KW"/>
</dbReference>
<evidence type="ECO:0000256" key="8">
    <source>
        <dbReference type="SAM" id="Phobius"/>
    </source>
</evidence>
<dbReference type="InterPro" id="IPR003439">
    <property type="entry name" value="ABC_transporter-like_ATP-bd"/>
</dbReference>
<evidence type="ECO:0000256" key="2">
    <source>
        <dbReference type="ARBA" id="ARBA00022692"/>
    </source>
</evidence>
<dbReference type="InterPro" id="IPR003807">
    <property type="entry name" value="DUF202"/>
</dbReference>
<evidence type="ECO:0000256" key="5">
    <source>
        <dbReference type="ARBA" id="ARBA00022989"/>
    </source>
</evidence>
<sequence>MKPSSSRLPIVRIAKGTFYRHHPNALSEHPNPPLFSDLSFELPSSAAQPQHWCVVGSSLSGKTTLLQALRGRFICDPPTARSYPYLSSDAVVSARLRNPVRAIQYVGFDAEGAAGLAGSSSAGGGSAATTTTSAFLSARYESHREITDFSLRDFLLGNTELNPLQTPLDGQDGAISPALLDRVVTDLKLSHLMDLPVTFLSNGQGRRARIARALLTQPEVLLLDEPFMGLDPPTVSGLSPLLQSLSEKASPRLILSARPQDPLPEWITHLIYLRSDCQIGSMGPKDVVLDGLRKYVQGVQTGTLIEDKKMPLRTLTEVGKVLSSTGPSSTANSKDATIQESTSTAEPVVEMDGCKISYKDKVVLGNWSQSFNGQEKPGLVWTVRRGERWGVFGPNGSGKTTIVSMLSSDHPQTYSQPVRLFGRSRIPEPGSSQRPLTFWDIQARVGHSSPEVHQHMPRGHSIRAIVENAWALTFGTKARLDAASKNKVDAALRWFAPELRPVAGRGAASSSSSSSSSSTATSQVDDDDDDLAWADEYMFGEMSFSAQRVALLLRAVIKGADIVVLDEAFSGMDDAVRDKCSLFLVEGEGKTVVDGGEVVDSELAKTGRVTVGGLTDRQALICIAHIKEEVPDCVREWICLPEANTGLPARFGRLDGPLRDNESRWRPGYPYQQRNTTFLQQPEQLQVSIPAQFLMSTTQVDDDEAQTTRSCVPLTSLYQPVHVGQIGAGYAGTSTFFRWPILGALLFDNESSDARDHCANERTFLSYLRLSVLMAIVSMAMTLSFHLKHQPSKLERQIAKPLGAIFWVLAVLTLAVGIANYIRTSEPRPMQQQGAVYRPVKLNRRGNQIGTVNLYSKRAAIVQSGWRTQTVLGFLSACIFGTCLVLLVTNTMRESAKVLE</sequence>
<evidence type="ECO:0000259" key="9">
    <source>
        <dbReference type="PROSITE" id="PS50893"/>
    </source>
</evidence>
<dbReference type="eggNOG" id="KOG0927">
    <property type="taxonomic scope" value="Eukaryota"/>
</dbReference>
<dbReference type="PANTHER" id="PTHR43514">
    <property type="entry name" value="ABC TRANSPORTER I FAMILY MEMBER 10"/>
    <property type="match status" value="1"/>
</dbReference>
<dbReference type="SUPFAM" id="SSF52540">
    <property type="entry name" value="P-loop containing nucleoside triphosphate hydrolases"/>
    <property type="match status" value="2"/>
</dbReference>
<comment type="subcellular location">
    <subcellularLocation>
        <location evidence="1">Endomembrane system</location>
        <topology evidence="1">Multi-pass membrane protein</topology>
    </subcellularLocation>
</comment>